<dbReference type="AlphaFoldDB" id="A0AA41ZEC0"/>
<dbReference type="HAMAP" id="MF_00528">
    <property type="entry name" value="Maf"/>
    <property type="match status" value="1"/>
</dbReference>
<evidence type="ECO:0000313" key="6">
    <source>
        <dbReference type="Proteomes" id="UP001165565"/>
    </source>
</evidence>
<dbReference type="EC" id="3.6.1.9" evidence="4"/>
<reference evidence="5" key="1">
    <citation type="submission" date="2022-06" db="EMBL/GenBank/DDBJ databases">
        <title>Sphingomonas sp. nov. isolated from rhizosphere soil of tomato.</title>
        <authorList>
            <person name="Dong H."/>
            <person name="Gao R."/>
        </authorList>
    </citation>
    <scope>NUCLEOTIDE SEQUENCE</scope>
    <source>
        <strain evidence="5">MMSM24</strain>
    </source>
</reference>
<keyword evidence="6" id="KW-1185">Reference proteome</keyword>
<evidence type="ECO:0000256" key="1">
    <source>
        <dbReference type="ARBA" id="ARBA00001968"/>
    </source>
</evidence>
<comment type="function">
    <text evidence="4">Nucleoside triphosphate pyrophosphatase that hydrolyzes dTTP and UTP. May have a dual role in cell division arrest and in preventing the incorporation of modified nucleotides into cellular nucleic acids.</text>
</comment>
<dbReference type="EMBL" id="JANFAV010000024">
    <property type="protein sequence ID" value="MCW6537541.1"/>
    <property type="molecule type" value="Genomic_DNA"/>
</dbReference>
<gene>
    <name evidence="5" type="ORF">NEE01_22410</name>
</gene>
<comment type="caution">
    <text evidence="4">Lacks conserved residue(s) required for the propagation of feature annotation.</text>
</comment>
<dbReference type="PANTHER" id="PTHR43213:SF5">
    <property type="entry name" value="BIFUNCTIONAL DTTP_UTP PYROPHOSPHATASE_METHYLTRANSFERASE PROTEIN-RELATED"/>
    <property type="match status" value="1"/>
</dbReference>
<dbReference type="Gene3D" id="3.90.950.10">
    <property type="match status" value="1"/>
</dbReference>
<evidence type="ECO:0000256" key="2">
    <source>
        <dbReference type="ARBA" id="ARBA00022801"/>
    </source>
</evidence>
<evidence type="ECO:0000313" key="5">
    <source>
        <dbReference type="EMBL" id="MCW6537541.1"/>
    </source>
</evidence>
<dbReference type="InterPro" id="IPR003697">
    <property type="entry name" value="Maf-like"/>
</dbReference>
<evidence type="ECO:0000256" key="4">
    <source>
        <dbReference type="HAMAP-Rule" id="MF_00528"/>
    </source>
</evidence>
<dbReference type="CDD" id="cd00555">
    <property type="entry name" value="Maf"/>
    <property type="match status" value="1"/>
</dbReference>
<comment type="similarity">
    <text evidence="4">Belongs to the Maf family. YhdE subfamily.</text>
</comment>
<dbReference type="Pfam" id="PF02545">
    <property type="entry name" value="Maf"/>
    <property type="match status" value="1"/>
</dbReference>
<organism evidence="5 6">
    <name type="scientific">Sphingomonas lycopersici</name>
    <dbReference type="NCBI Taxonomy" id="2951807"/>
    <lineage>
        <taxon>Bacteria</taxon>
        <taxon>Pseudomonadati</taxon>
        <taxon>Pseudomonadota</taxon>
        <taxon>Alphaproteobacteria</taxon>
        <taxon>Sphingomonadales</taxon>
        <taxon>Sphingomonadaceae</taxon>
        <taxon>Sphingomonas</taxon>
    </lineage>
</organism>
<feature type="site" description="Important for substrate specificity" evidence="4">
    <location>
        <position position="15"/>
    </location>
</feature>
<evidence type="ECO:0000256" key="3">
    <source>
        <dbReference type="ARBA" id="ARBA00023080"/>
    </source>
</evidence>
<keyword evidence="3 4" id="KW-0546">Nucleotide metabolism</keyword>
<comment type="cofactor">
    <cofactor evidence="1 4">
        <name>a divalent metal cation</name>
        <dbReference type="ChEBI" id="CHEBI:60240"/>
    </cofactor>
</comment>
<protein>
    <recommendedName>
        <fullName evidence="4">dTTP/UTP pyrophosphatase</fullName>
        <shortName evidence="4">dTTPase/UTPase</shortName>
        <ecNumber evidence="4">3.6.1.9</ecNumber>
    </recommendedName>
    <alternativeName>
        <fullName evidence="4">Nucleoside triphosphate pyrophosphatase</fullName>
    </alternativeName>
    <alternativeName>
        <fullName evidence="4">Nucleotide pyrophosphatase</fullName>
        <shortName evidence="4">Nucleotide PPase</shortName>
    </alternativeName>
</protein>
<dbReference type="Proteomes" id="UP001165565">
    <property type="component" value="Unassembled WGS sequence"/>
</dbReference>
<dbReference type="GO" id="GO:0009117">
    <property type="term" value="P:nucleotide metabolic process"/>
    <property type="evidence" value="ECO:0007669"/>
    <property type="project" value="UniProtKB-KW"/>
</dbReference>
<dbReference type="RefSeq" id="WP_265271649.1">
    <property type="nucleotide sequence ID" value="NZ_JANFAU010000006.1"/>
</dbReference>
<feature type="active site" description="Proton acceptor" evidence="4">
    <location>
        <position position="72"/>
    </location>
</feature>
<dbReference type="InterPro" id="IPR029001">
    <property type="entry name" value="ITPase-like_fam"/>
</dbReference>
<dbReference type="GO" id="GO:0047429">
    <property type="term" value="F:nucleoside triphosphate diphosphatase activity"/>
    <property type="evidence" value="ECO:0007669"/>
    <property type="project" value="UniProtKB-EC"/>
</dbReference>
<dbReference type="SUPFAM" id="SSF52972">
    <property type="entry name" value="ITPase-like"/>
    <property type="match status" value="1"/>
</dbReference>
<feature type="site" description="Important for substrate specificity" evidence="4">
    <location>
        <position position="73"/>
    </location>
</feature>
<keyword evidence="2 4" id="KW-0378">Hydrolase</keyword>
<feature type="site" description="Important for substrate specificity" evidence="4">
    <location>
        <position position="156"/>
    </location>
</feature>
<comment type="subcellular location">
    <subcellularLocation>
        <location evidence="4">Cytoplasm</location>
    </subcellularLocation>
</comment>
<comment type="caution">
    <text evidence="5">The sequence shown here is derived from an EMBL/GenBank/DDBJ whole genome shotgun (WGS) entry which is preliminary data.</text>
</comment>
<dbReference type="NCBIfam" id="TIGR00172">
    <property type="entry name" value="maf"/>
    <property type="match status" value="1"/>
</dbReference>
<keyword evidence="4" id="KW-0963">Cytoplasm</keyword>
<dbReference type="GO" id="GO:0005737">
    <property type="term" value="C:cytoplasm"/>
    <property type="evidence" value="ECO:0007669"/>
    <property type="project" value="UniProtKB-SubCell"/>
</dbReference>
<comment type="catalytic activity">
    <reaction evidence="4">
        <text>dTTP + H2O = dTMP + diphosphate + H(+)</text>
        <dbReference type="Rhea" id="RHEA:28534"/>
        <dbReference type="ChEBI" id="CHEBI:15377"/>
        <dbReference type="ChEBI" id="CHEBI:15378"/>
        <dbReference type="ChEBI" id="CHEBI:33019"/>
        <dbReference type="ChEBI" id="CHEBI:37568"/>
        <dbReference type="ChEBI" id="CHEBI:63528"/>
        <dbReference type="EC" id="3.6.1.9"/>
    </reaction>
</comment>
<sequence>MAAGPALVLASASPRRRDLLARIGVAPARIVAPDIDETPLRNERPRDYVRRVAAAKAAAVERAPGEVILAADTTIAVGRRILGKPEDEADLRMMLGLLAGRRHHCLSAVAVIDAEGRLRERLSDTIVTFKPLSPAEIDDYVASGEGEGKAGGYAIQGRAETWVRRLAGSHSGVVGLPLYETGALLRAAGVILG</sequence>
<accession>A0AA41ZEC0</accession>
<dbReference type="PIRSF" id="PIRSF006305">
    <property type="entry name" value="Maf"/>
    <property type="match status" value="1"/>
</dbReference>
<comment type="catalytic activity">
    <reaction evidence="4">
        <text>UTP + H2O = UMP + diphosphate + H(+)</text>
        <dbReference type="Rhea" id="RHEA:29395"/>
        <dbReference type="ChEBI" id="CHEBI:15377"/>
        <dbReference type="ChEBI" id="CHEBI:15378"/>
        <dbReference type="ChEBI" id="CHEBI:33019"/>
        <dbReference type="ChEBI" id="CHEBI:46398"/>
        <dbReference type="ChEBI" id="CHEBI:57865"/>
        <dbReference type="EC" id="3.6.1.9"/>
    </reaction>
</comment>
<dbReference type="PANTHER" id="PTHR43213">
    <property type="entry name" value="BIFUNCTIONAL DTTP/UTP PYROPHOSPHATASE/METHYLTRANSFERASE PROTEIN-RELATED"/>
    <property type="match status" value="1"/>
</dbReference>
<name>A0AA41ZEC0_9SPHN</name>
<proteinExistence type="inferred from homology"/>